<evidence type="ECO:0000256" key="1">
    <source>
        <dbReference type="ARBA" id="ARBA00001947"/>
    </source>
</evidence>
<dbReference type="InterPro" id="IPR002195">
    <property type="entry name" value="Dihydroorotase_CS"/>
</dbReference>
<protein>
    <recommendedName>
        <fullName evidence="7">allantoinase</fullName>
        <ecNumber evidence="7">3.5.2.5</ecNumber>
    </recommendedName>
</protein>
<dbReference type="AlphaFoldDB" id="A0A6P1VS64"/>
<keyword evidence="8" id="KW-0479">Metal-binding</keyword>
<name>A0A6P1VS64_9BACT</name>
<dbReference type="Proteomes" id="UP000464577">
    <property type="component" value="Chromosome"/>
</dbReference>
<dbReference type="InterPro" id="IPR011059">
    <property type="entry name" value="Metal-dep_hydrolase_composite"/>
</dbReference>
<dbReference type="GO" id="GO:0000256">
    <property type="term" value="P:allantoin catabolic process"/>
    <property type="evidence" value="ECO:0007669"/>
    <property type="project" value="InterPro"/>
</dbReference>
<dbReference type="Pfam" id="PF01979">
    <property type="entry name" value="Amidohydro_1"/>
    <property type="match status" value="1"/>
</dbReference>
<evidence type="ECO:0000256" key="8">
    <source>
        <dbReference type="ARBA" id="ARBA00022723"/>
    </source>
</evidence>
<dbReference type="InterPro" id="IPR006680">
    <property type="entry name" value="Amidohydro-rel"/>
</dbReference>
<dbReference type="Gene3D" id="3.20.20.140">
    <property type="entry name" value="Metal-dependent hydrolases"/>
    <property type="match status" value="1"/>
</dbReference>
<evidence type="ECO:0000256" key="9">
    <source>
        <dbReference type="ARBA" id="ARBA00022801"/>
    </source>
</evidence>
<sequence length="447" mass="49081">MIDFAIKGNNILTPEGLQKAVVLLKNGLISDVLTDLPSTIHVEVIDIQDKVLMPGVIDPHVHINEPGRTDWEGFDTATRAAITGGLTTLVDMPLNSSPVTTSAEAFDQKLAATAGQLHTNCGFWGGLVPGNTDEIEKLITKGVLGFKAFLTHSGIDDFPNVTEADLRKAMPIIAQHGLPLLVHCELSTNEVLATGDVRSYQNYLSSRPAEWEDKAIALMIRLCEEYNCRTHIVHLSSANSIEPIAKAKQKGLPLTVETAQHYLFFNAETIQDGQTQFKCAPPIREKENNDQLWIALRDGIIDFVATDHSPAPPDLKLLQRGDFMKAWGGIASLQLALPALWTAARQRGFAITDVARWLSEKPAQLAGLSHRKGRIATGYDADLIVWDPQNSFTVSEEVLQHKHKMTPYLHQELHGVVEQTYLGGLKVFENGTISQLNAGKLITPSMK</sequence>
<dbReference type="PANTHER" id="PTHR43668:SF2">
    <property type="entry name" value="ALLANTOINASE"/>
    <property type="match status" value="1"/>
</dbReference>
<dbReference type="NCBIfam" id="TIGR03178">
    <property type="entry name" value="allantoinase"/>
    <property type="match status" value="1"/>
</dbReference>
<dbReference type="RefSeq" id="WP_162384617.1">
    <property type="nucleotide sequence ID" value="NZ_CP045997.1"/>
</dbReference>
<comment type="function">
    <text evidence="2">Catalyzes the reversible cyclization of carbamoyl aspartate to dihydroorotate.</text>
</comment>
<dbReference type="InterPro" id="IPR050138">
    <property type="entry name" value="DHOase/Allantoinase_Hydrolase"/>
</dbReference>
<dbReference type="EMBL" id="CP045997">
    <property type="protein sequence ID" value="QHV94196.1"/>
    <property type="molecule type" value="Genomic_DNA"/>
</dbReference>
<comment type="subunit">
    <text evidence="6">Homotetramer.</text>
</comment>
<reference evidence="12 13" key="1">
    <citation type="submission" date="2019-11" db="EMBL/GenBank/DDBJ databases">
        <title>Spirosoma endbachense sp. nov., isolated from a natural salt meadow.</title>
        <authorList>
            <person name="Rojas J."/>
            <person name="Ambika Manirajan B."/>
            <person name="Ratering S."/>
            <person name="Suarez C."/>
            <person name="Geissler-Plaum R."/>
            <person name="Schnell S."/>
        </authorList>
    </citation>
    <scope>NUCLEOTIDE SEQUENCE [LARGE SCALE GENOMIC DNA]</scope>
    <source>
        <strain evidence="12 13">I-24</strain>
    </source>
</reference>
<evidence type="ECO:0000256" key="6">
    <source>
        <dbReference type="ARBA" id="ARBA00011881"/>
    </source>
</evidence>
<dbReference type="PROSITE" id="PS00482">
    <property type="entry name" value="DIHYDROOROTASE_1"/>
    <property type="match status" value="1"/>
</dbReference>
<proteinExistence type="inferred from homology"/>
<evidence type="ECO:0000256" key="4">
    <source>
        <dbReference type="ARBA" id="ARBA00010286"/>
    </source>
</evidence>
<dbReference type="GO" id="GO:0004038">
    <property type="term" value="F:allantoinase activity"/>
    <property type="evidence" value="ECO:0007669"/>
    <property type="project" value="UniProtKB-EC"/>
</dbReference>
<evidence type="ECO:0000256" key="2">
    <source>
        <dbReference type="ARBA" id="ARBA00002368"/>
    </source>
</evidence>
<keyword evidence="9 12" id="KW-0378">Hydrolase</keyword>
<dbReference type="GO" id="GO:0008270">
    <property type="term" value="F:zinc ion binding"/>
    <property type="evidence" value="ECO:0007669"/>
    <property type="project" value="InterPro"/>
</dbReference>
<dbReference type="GO" id="GO:0050897">
    <property type="term" value="F:cobalt ion binding"/>
    <property type="evidence" value="ECO:0007669"/>
    <property type="project" value="InterPro"/>
</dbReference>
<accession>A0A6P1VS64</accession>
<organism evidence="12 13">
    <name type="scientific">Spirosoma endbachense</name>
    <dbReference type="NCBI Taxonomy" id="2666025"/>
    <lineage>
        <taxon>Bacteria</taxon>
        <taxon>Pseudomonadati</taxon>
        <taxon>Bacteroidota</taxon>
        <taxon>Cytophagia</taxon>
        <taxon>Cytophagales</taxon>
        <taxon>Cytophagaceae</taxon>
        <taxon>Spirosoma</taxon>
    </lineage>
</organism>
<dbReference type="GO" id="GO:0006145">
    <property type="term" value="P:purine nucleobase catabolic process"/>
    <property type="evidence" value="ECO:0007669"/>
    <property type="project" value="TreeGrafter"/>
</dbReference>
<feature type="domain" description="Amidohydrolase-related" evidence="11">
    <location>
        <begin position="51"/>
        <end position="392"/>
    </location>
</feature>
<dbReference type="InterPro" id="IPR017593">
    <property type="entry name" value="Allantoinase"/>
</dbReference>
<comment type="similarity">
    <text evidence="5">Belongs to the metallo-dependent hydrolases superfamily. Allantoinase family.</text>
</comment>
<comment type="pathway">
    <text evidence="3">Nitrogen metabolism; (S)-allantoin degradation; allantoate from (S)-allantoin: step 1/1.</text>
</comment>
<gene>
    <name evidence="12" type="primary">allB</name>
    <name evidence="12" type="ORF">GJR95_03750</name>
</gene>
<evidence type="ECO:0000313" key="12">
    <source>
        <dbReference type="EMBL" id="QHV94196.1"/>
    </source>
</evidence>
<keyword evidence="10" id="KW-0862">Zinc</keyword>
<evidence type="ECO:0000256" key="7">
    <source>
        <dbReference type="ARBA" id="ARBA00012863"/>
    </source>
</evidence>
<dbReference type="PANTHER" id="PTHR43668">
    <property type="entry name" value="ALLANTOINASE"/>
    <property type="match status" value="1"/>
</dbReference>
<dbReference type="KEGG" id="senf:GJR95_03750"/>
<evidence type="ECO:0000259" key="11">
    <source>
        <dbReference type="Pfam" id="PF01979"/>
    </source>
</evidence>
<comment type="similarity">
    <text evidence="4">Belongs to the metallo-dependent hydrolases superfamily. DHOase family. Class I DHOase subfamily.</text>
</comment>
<keyword evidence="13" id="KW-1185">Reference proteome</keyword>
<evidence type="ECO:0000313" key="13">
    <source>
        <dbReference type="Proteomes" id="UP000464577"/>
    </source>
</evidence>
<dbReference type="SUPFAM" id="SSF51338">
    <property type="entry name" value="Composite domain of metallo-dependent hydrolases"/>
    <property type="match status" value="1"/>
</dbReference>
<dbReference type="SUPFAM" id="SSF51556">
    <property type="entry name" value="Metallo-dependent hydrolases"/>
    <property type="match status" value="1"/>
</dbReference>
<evidence type="ECO:0000256" key="5">
    <source>
        <dbReference type="ARBA" id="ARBA00010368"/>
    </source>
</evidence>
<evidence type="ECO:0000256" key="10">
    <source>
        <dbReference type="ARBA" id="ARBA00022833"/>
    </source>
</evidence>
<dbReference type="FunFam" id="3.20.20.140:FF:000032">
    <property type="entry name" value="Allantoinase Dal1"/>
    <property type="match status" value="1"/>
</dbReference>
<dbReference type="GO" id="GO:0005737">
    <property type="term" value="C:cytoplasm"/>
    <property type="evidence" value="ECO:0007669"/>
    <property type="project" value="TreeGrafter"/>
</dbReference>
<comment type="cofactor">
    <cofactor evidence="1">
        <name>Zn(2+)</name>
        <dbReference type="ChEBI" id="CHEBI:29105"/>
    </cofactor>
</comment>
<dbReference type="EC" id="3.5.2.5" evidence="7"/>
<evidence type="ECO:0000256" key="3">
    <source>
        <dbReference type="ARBA" id="ARBA00004968"/>
    </source>
</evidence>
<dbReference type="InterPro" id="IPR032466">
    <property type="entry name" value="Metal_Hydrolase"/>
</dbReference>